<name>A0ABR7M204_9ACTN</name>
<sequence>MIIKLRRFREPAEAGAEVQACQMCAESIEPEHRHVVDLESRALMCTCRGCCLLFLRPGAARGRYRAVPDRYVYTPTFEISAADWEELQIPVRMAFFFHNSSLGRSVAFYPGPGGATESELPLDTWERVLAANPRVADARPDVEALLVDRGPDGFGCYLVPIDACYELVGLLRLNWKGFTGGPEAWDALESYFGTLRGRCRETTSGRIDDLE</sequence>
<protein>
    <submittedName>
        <fullName evidence="1">Uncharacterized protein</fullName>
    </submittedName>
</protein>
<dbReference type="EMBL" id="JABVEC010000049">
    <property type="protein sequence ID" value="MBC6470834.1"/>
    <property type="molecule type" value="Genomic_DNA"/>
</dbReference>
<evidence type="ECO:0000313" key="1">
    <source>
        <dbReference type="EMBL" id="MBC6470834.1"/>
    </source>
</evidence>
<comment type="caution">
    <text evidence="1">The sequence shown here is derived from an EMBL/GenBank/DDBJ whole genome shotgun (WGS) entry which is preliminary data.</text>
</comment>
<organism evidence="1 2">
    <name type="scientific">Actinomadura alba</name>
    <dbReference type="NCBI Taxonomy" id="406431"/>
    <lineage>
        <taxon>Bacteria</taxon>
        <taxon>Bacillati</taxon>
        <taxon>Actinomycetota</taxon>
        <taxon>Actinomycetes</taxon>
        <taxon>Streptosporangiales</taxon>
        <taxon>Thermomonosporaceae</taxon>
        <taxon>Actinomadura</taxon>
    </lineage>
</organism>
<dbReference type="InterPro" id="IPR045991">
    <property type="entry name" value="DUF5947"/>
</dbReference>
<accession>A0ABR7M204</accession>
<gene>
    <name evidence="1" type="ORF">HKK74_35890</name>
</gene>
<dbReference type="Pfam" id="PF19372">
    <property type="entry name" value="DUF5947"/>
    <property type="match status" value="1"/>
</dbReference>
<proteinExistence type="predicted"/>
<dbReference type="Proteomes" id="UP000805614">
    <property type="component" value="Unassembled WGS sequence"/>
</dbReference>
<reference evidence="1 2" key="1">
    <citation type="submission" date="2020-06" db="EMBL/GenBank/DDBJ databases">
        <title>Actinomadura xiongansis sp. nov., isolated from soil of Baiyangdian.</title>
        <authorList>
            <person name="Zhang X."/>
        </authorList>
    </citation>
    <scope>NUCLEOTIDE SEQUENCE [LARGE SCALE GENOMIC DNA]</scope>
    <source>
        <strain evidence="1 2">HBUM206468</strain>
    </source>
</reference>
<dbReference type="RefSeq" id="WP_187247869.1">
    <property type="nucleotide sequence ID" value="NZ_BAAAOK010000004.1"/>
</dbReference>
<evidence type="ECO:0000313" key="2">
    <source>
        <dbReference type="Proteomes" id="UP000805614"/>
    </source>
</evidence>
<keyword evidence="2" id="KW-1185">Reference proteome</keyword>